<feature type="transmembrane region" description="Helical" evidence="3">
    <location>
        <begin position="672"/>
        <end position="693"/>
    </location>
</feature>
<dbReference type="Proteomes" id="UP000653127">
    <property type="component" value="Unassembled WGS sequence"/>
</dbReference>
<keyword evidence="3" id="KW-0472">Membrane</keyword>
<dbReference type="Gene3D" id="1.50.10.140">
    <property type="match status" value="1"/>
</dbReference>
<evidence type="ECO:0000256" key="2">
    <source>
        <dbReference type="ARBA" id="ARBA00022679"/>
    </source>
</evidence>
<dbReference type="Gene3D" id="2.60.420.10">
    <property type="entry name" value="Maltose phosphorylase, domain 3"/>
    <property type="match status" value="1"/>
</dbReference>
<evidence type="ECO:0000259" key="5">
    <source>
        <dbReference type="Pfam" id="PF10091"/>
    </source>
</evidence>
<evidence type="ECO:0000313" key="8">
    <source>
        <dbReference type="Proteomes" id="UP000653127"/>
    </source>
</evidence>
<proteinExistence type="predicted"/>
<evidence type="ECO:0000256" key="3">
    <source>
        <dbReference type="SAM" id="Phobius"/>
    </source>
</evidence>
<feature type="domain" description="Glycosyl hydrolase 94 supersandwich" evidence="4">
    <location>
        <begin position="1719"/>
        <end position="1951"/>
    </location>
</feature>
<dbReference type="InterPro" id="IPR037018">
    <property type="entry name" value="GH65_N"/>
</dbReference>
<dbReference type="GO" id="GO:0030246">
    <property type="term" value="F:carbohydrate binding"/>
    <property type="evidence" value="ECO:0007669"/>
    <property type="project" value="InterPro"/>
</dbReference>
<keyword evidence="8" id="KW-1185">Reference proteome</keyword>
<dbReference type="GO" id="GO:0005975">
    <property type="term" value="P:carbohydrate metabolic process"/>
    <property type="evidence" value="ECO:0007669"/>
    <property type="project" value="InterPro"/>
</dbReference>
<feature type="domain" description="Glycoamylase-like" evidence="5">
    <location>
        <begin position="1007"/>
        <end position="1209"/>
    </location>
</feature>
<reference evidence="7" key="1">
    <citation type="submission" date="2020-08" db="EMBL/GenBank/DDBJ databases">
        <title>Genome public.</title>
        <authorList>
            <person name="Liu C."/>
            <person name="Sun Q."/>
        </authorList>
    </citation>
    <scope>NUCLEOTIDE SEQUENCE</scope>
    <source>
        <strain evidence="7">NSJ-31</strain>
    </source>
</reference>
<dbReference type="Pfam" id="PF17167">
    <property type="entry name" value="Glyco_hydro_94"/>
    <property type="match status" value="1"/>
</dbReference>
<dbReference type="SMART" id="SM01068">
    <property type="entry name" value="CBM_X"/>
    <property type="match status" value="1"/>
</dbReference>
<dbReference type="PANTHER" id="PTHR37469">
    <property type="entry name" value="CELLOBIONIC ACID PHOSPHORYLASE-RELATED"/>
    <property type="match status" value="1"/>
</dbReference>
<evidence type="ECO:0000259" key="6">
    <source>
        <dbReference type="Pfam" id="PF17167"/>
    </source>
</evidence>
<feature type="transmembrane region" description="Helical" evidence="3">
    <location>
        <begin position="781"/>
        <end position="808"/>
    </location>
</feature>
<feature type="domain" description="Glycosyl hydrolase 94 supersandwich" evidence="4">
    <location>
        <begin position="1255"/>
        <end position="1514"/>
    </location>
</feature>
<dbReference type="InterPro" id="IPR008928">
    <property type="entry name" value="6-hairpin_glycosidase_sf"/>
</dbReference>
<gene>
    <name evidence="7" type="ORF">H8711_01155</name>
</gene>
<dbReference type="Pfam" id="PF06165">
    <property type="entry name" value="GH94_b-supersand"/>
    <property type="match status" value="2"/>
</dbReference>
<dbReference type="Pfam" id="PF10091">
    <property type="entry name" value="Glycoamylase"/>
    <property type="match status" value="1"/>
</dbReference>
<dbReference type="InterPro" id="IPR011013">
    <property type="entry name" value="Gal_mutarotase_sf_dom"/>
</dbReference>
<keyword evidence="2" id="KW-0808">Transferase</keyword>
<dbReference type="RefSeq" id="WP_249281697.1">
    <property type="nucleotide sequence ID" value="NZ_JACRST010000001.1"/>
</dbReference>
<dbReference type="InterPro" id="IPR019282">
    <property type="entry name" value="Glycoamylase-like_cons_dom"/>
</dbReference>
<dbReference type="Gene3D" id="1.50.10.10">
    <property type="match status" value="1"/>
</dbReference>
<dbReference type="InterPro" id="IPR010383">
    <property type="entry name" value="Glyco_hydrolase_94_b-supersand"/>
</dbReference>
<dbReference type="GO" id="GO:0016757">
    <property type="term" value="F:glycosyltransferase activity"/>
    <property type="evidence" value="ECO:0007669"/>
    <property type="project" value="UniProtKB-KW"/>
</dbReference>
<dbReference type="EMBL" id="JACRST010000001">
    <property type="protein sequence ID" value="MBC8545545.1"/>
    <property type="molecule type" value="Genomic_DNA"/>
</dbReference>
<accession>A0A926DUJ6</accession>
<feature type="domain" description="Glycosyl hydrolase 94 catalytic" evidence="6">
    <location>
        <begin position="1962"/>
        <end position="2386"/>
    </location>
</feature>
<comment type="caution">
    <text evidence="7">The sequence shown here is derived from an EMBL/GenBank/DDBJ whole genome shotgun (WGS) entry which is preliminary data.</text>
</comment>
<evidence type="ECO:0000313" key="7">
    <source>
        <dbReference type="EMBL" id="MBC8545545.1"/>
    </source>
</evidence>
<dbReference type="SUPFAM" id="SSF74650">
    <property type="entry name" value="Galactose mutarotase-like"/>
    <property type="match status" value="2"/>
</dbReference>
<name>A0A926DUJ6_9FIRM</name>
<dbReference type="InterPro" id="IPR052047">
    <property type="entry name" value="GH94_Enzymes"/>
</dbReference>
<organism evidence="7 8">
    <name type="scientific">Ligaoa zhengdingensis</name>
    <dbReference type="NCBI Taxonomy" id="2763658"/>
    <lineage>
        <taxon>Bacteria</taxon>
        <taxon>Bacillati</taxon>
        <taxon>Bacillota</taxon>
        <taxon>Clostridia</taxon>
        <taxon>Eubacteriales</taxon>
        <taxon>Oscillospiraceae</taxon>
        <taxon>Ligaoa</taxon>
    </lineage>
</organism>
<keyword evidence="1" id="KW-0328">Glycosyltransferase</keyword>
<keyword evidence="3" id="KW-1133">Transmembrane helix</keyword>
<dbReference type="SUPFAM" id="SSF48208">
    <property type="entry name" value="Six-hairpin glycosidases"/>
    <property type="match status" value="1"/>
</dbReference>
<dbReference type="PANTHER" id="PTHR37469:SF2">
    <property type="entry name" value="CELLOBIONIC ACID PHOSPHORYLASE"/>
    <property type="match status" value="1"/>
</dbReference>
<dbReference type="InterPro" id="IPR033432">
    <property type="entry name" value="GH94_catalytic"/>
</dbReference>
<evidence type="ECO:0000256" key="1">
    <source>
        <dbReference type="ARBA" id="ARBA00022676"/>
    </source>
</evidence>
<dbReference type="Gene3D" id="2.70.98.40">
    <property type="entry name" value="Glycoside hydrolase, family 65, N-terminal domain"/>
    <property type="match status" value="2"/>
</dbReference>
<sequence>MNKQAITDTVLNTLRDHPVSACRRPAALRKSLRKKLRRIKQSYRSGMAREDKSPVQLWLCDNFYVLEKEAKQTLRELSGCPRLPSSAGGPQLYFVCEAALDGRPAVDQDLAEQLVKGMQERRDLTVPEFGFLPLALRTALLGIACAACVDGEDDEAISYAVTSLTRLSSVDFDELVCKHSIVEATLMLDPAGIYPDMEDESRGNYRALVSLLAERRGVSERATSQEILNLARAGSDERSRHVGSHLLRTPDLERSNSWRRWMTLCGTPAISLALAASMGVWARSIWVGILSILPVWEAVRYTLERIAMARVRVEHIPRMDRARSAEIACSTVVAVSTLLPSAADAPKAARRLEELYWSNAADDLTFCLLADFKESATPMNPEDESRVKAMSAEVARLNERYGGRFLLFVRKREYNKTQGRFSGWERKRGAITELIRYAHGDVTSVLAFVGERERLTRMRHLLVLDADTNLLFDTAGQFLSAAAHPLNRPVVDEARGIVIEGYGILVPRMATALESQAKTPFSRVMAGVGGVTTYDRSAGDFYQDLFHESIFSGKGLIDTECFYKLLNARFPENLILSHDILEGAYLRTALLSDVELTDSVPTRPSSWLARLHRWVRGDWQNLRYIFLRRGNPINALSRIKLLDNLRRSLTPAAALACVLAAFFLPVRAALALFWAALLPVAWAPLWEAALGVASNGWQVFSRRFFTRVLPQAIEPLARGVYNLVLLPQTALCELNAAGLALWRQWVSKKKLLEWVTAADSERGGGFAAAVRQYWLAELIGLIVLLFAPHAFLHLYGLAFSALIPLALYSGREKPHTGPELSRADREELTGYCASMWRFFETFATEQENWLPPDNIQQSPTYAVARRTSPTNIGLMLLSMLTARDLDFISSSELCGRAGHVIETLERMEKWNGNLYNWYDTGSLTLLEPRFVSAVDSGNFVCCLVAFREGLRDYLPECPALATLMVRVRALIDATDLSVFYNARRSLLSIGYNASTGEMMDSYYDFFMSEARMAGYYAVASRQVPKRHWGAMSRTMSQQGGYAGPVSWTGTMFEYFMPHLLLPVYEGSLLSEALDYCLYCQRRRVREEKTPWGISESAFYRFDGQLNYQYKAHGVQKLGVKRGLDDELVISPYSTFLVLPVAPVAAMKNLRRMREEGFSGAYGFFEAIDYTENRVPSRYGVCRSFMSHHIGMSLTAADNALFSGRMQQRFLRDHRMNAAKELLQEKVCRDTVMYDDVKFKDMKERDPVKTVIAEEYEQISPERPQAILLANGALSDLLTDTGAGWLSSGRIDLTRRPGDLLQNPAGIYAFLQVGERSFSLTAAPLYDAQVRYRVQFAENNVIYKAKYRSVKTGLRVLLHPTLPLEQREYQIKNLTQQRTTAQLLCYLEPTLAPTVDYKAHPAFSKLFVTAEYEAQSRILLFTRRERRQKTQTYLAVGFLEDLPFEYETRRERLMNAPDGLAGLAEFATREFAGGAGTPDAACALRLHLELPAGGRAQVTQLIAAGETREEAIGAIVSQRAQGRIQSEKAPNSLLVGDTIEGRLAFAVLPSLCFPAEADSAMRAARAQNRLGKDGLWGMSISGDRPIVLYPTDWDWERGQAEAYLALYKKCKLAGVPFDLVFTAPSDLLPVLRDCMEQMGCADQIGNGVFLIDSGTVGEAPLRLLEASAVHIAPRSGVRVWEPGRPHRPVCFLPVSPQEIDRRPDDLEVTGGIFSQGRFYVQKQPGQALPFSHILANSTFGTLVGDSFLGFTWAVNARENRLTPWHNDITAGNLGERLVLRLGDRFFDLIHGSLCSYGQRSARYEGRIDGLSTCVEVTVPAKGCVKQVEVRLQNRGADPRRVTLAYYTEPVLGVDRGDARQITAEFSGGCLVCHNPFQTAVRGVSALCCGEKAALPVTNRADFLCGRWDEAEEADSEPCAALLVELELAPWGERAVHFRLVWAAHADAARRLASLDLPPAEPVSALVLHTPDEPLNRLVSDFLPHQILQCRIWGRTAFYQCGGAYGFRDQLQDATACLLFAPHAAKYQILRAAAAQFPEGDVLHWWHNLPHSGGGLRGVRTKYSDDLLWLPYAVCEYVETTGDRSLLSIPVPFVEGELLGAEEKERYFEPRRSVERASVYEHCARTIRRAAARLGPHGLPLIGSGDWNDGFNTVGTEGKGESVWLALFLAMVLRRFLPLAEAQGDAELAQLCAERMESLKTAVDAHCWDGAWYLRAFYDDGSPMGSRENDECTIDSLPQSFAALCPMPDRARVSTALDSALHFLADPQLRIVKLFDRPFADSSQQPGYVKAYPAGIRENGGQYTHASVWLAMALLHEGRAEDGWRLLDWFNPASRCRDQALALRYQLEPYYLAADIYSASGAAGRGGWSMYTGASSWYYRTVVERLLGIRRMGGTVTFSPCIPPSWKGCSFELNLEGTAIHFTARWGDHQGMSVNGLPADAVTLDGTPKDVEYTLEKSS</sequence>
<keyword evidence="3" id="KW-0812">Transmembrane</keyword>
<evidence type="ECO:0000259" key="4">
    <source>
        <dbReference type="Pfam" id="PF06165"/>
    </source>
</evidence>
<dbReference type="InterPro" id="IPR012341">
    <property type="entry name" value="6hp_glycosidase-like_sf"/>
</dbReference>
<protein>
    <submittedName>
        <fullName evidence="7">Uncharacterized protein</fullName>
    </submittedName>
</protein>